<dbReference type="InterPro" id="IPR009875">
    <property type="entry name" value="PilZ_domain"/>
</dbReference>
<dbReference type="Gene3D" id="2.40.10.220">
    <property type="entry name" value="predicted glycosyltransferase like domains"/>
    <property type="match status" value="1"/>
</dbReference>
<name>A0A370DBV7_9GAMM</name>
<evidence type="ECO:0000313" key="4">
    <source>
        <dbReference type="Proteomes" id="UP000254266"/>
    </source>
</evidence>
<evidence type="ECO:0000256" key="1">
    <source>
        <dbReference type="SAM" id="MobiDB-lite"/>
    </source>
</evidence>
<accession>A0A370DBV7</accession>
<reference evidence="3 4" key="1">
    <citation type="journal article" date="2018" name="ISME J.">
        <title>Endosymbiont genomes yield clues of tubeworm success.</title>
        <authorList>
            <person name="Li Y."/>
            <person name="Liles M.R."/>
            <person name="Halanych K.M."/>
        </authorList>
    </citation>
    <scope>NUCLEOTIDE SEQUENCE [LARGE SCALE GENOMIC DNA]</scope>
    <source>
        <strain evidence="3">A1464</strain>
    </source>
</reference>
<dbReference type="AlphaFoldDB" id="A0A370DBV7"/>
<dbReference type="Proteomes" id="UP000254266">
    <property type="component" value="Unassembled WGS sequence"/>
</dbReference>
<feature type="domain" description="PilZ" evidence="2">
    <location>
        <begin position="26"/>
        <end position="128"/>
    </location>
</feature>
<dbReference type="EMBL" id="QFXC01000013">
    <property type="protein sequence ID" value="RDH81666.1"/>
    <property type="molecule type" value="Genomic_DNA"/>
</dbReference>
<sequence length="137" mass="15449">MAEEVIDMEEEVSAESVPEKAPDPSEQRSHERFRVSLKVFIRLSDGSIVHGQAVDLSMGGIYIEYGAPADEGKVFELAFDLPFTDEFKRVLVKARIVRSIVIGSRSLYGLAFVYTEFAKDTDKVLEKYLKLRKTQTA</sequence>
<evidence type="ECO:0000313" key="3">
    <source>
        <dbReference type="EMBL" id="RDH81666.1"/>
    </source>
</evidence>
<gene>
    <name evidence="3" type="ORF">DIZ80_16500</name>
</gene>
<protein>
    <recommendedName>
        <fullName evidence="2">PilZ domain-containing protein</fullName>
    </recommendedName>
</protein>
<feature type="compositionally biased region" description="Acidic residues" evidence="1">
    <location>
        <begin position="1"/>
        <end position="13"/>
    </location>
</feature>
<comment type="caution">
    <text evidence="3">The sequence shown here is derived from an EMBL/GenBank/DDBJ whole genome shotgun (WGS) entry which is preliminary data.</text>
</comment>
<evidence type="ECO:0000259" key="2">
    <source>
        <dbReference type="Pfam" id="PF07238"/>
    </source>
</evidence>
<dbReference type="SUPFAM" id="SSF141371">
    <property type="entry name" value="PilZ domain-like"/>
    <property type="match status" value="1"/>
</dbReference>
<proteinExistence type="predicted"/>
<feature type="region of interest" description="Disordered" evidence="1">
    <location>
        <begin position="1"/>
        <end position="29"/>
    </location>
</feature>
<feature type="compositionally biased region" description="Basic and acidic residues" evidence="1">
    <location>
        <begin position="17"/>
        <end position="29"/>
    </location>
</feature>
<organism evidence="3 4">
    <name type="scientific">endosymbiont of Galathealinum brachiosum</name>
    <dbReference type="NCBI Taxonomy" id="2200906"/>
    <lineage>
        <taxon>Bacteria</taxon>
        <taxon>Pseudomonadati</taxon>
        <taxon>Pseudomonadota</taxon>
        <taxon>Gammaproteobacteria</taxon>
        <taxon>sulfur-oxidizing symbionts</taxon>
    </lineage>
</organism>
<dbReference type="Pfam" id="PF07238">
    <property type="entry name" value="PilZ"/>
    <property type="match status" value="1"/>
</dbReference>
<dbReference type="GO" id="GO:0035438">
    <property type="term" value="F:cyclic-di-GMP binding"/>
    <property type="evidence" value="ECO:0007669"/>
    <property type="project" value="InterPro"/>
</dbReference>
<keyword evidence="4" id="KW-1185">Reference proteome</keyword>